<evidence type="ECO:0000313" key="6">
    <source>
        <dbReference type="Proteomes" id="UP000324738"/>
    </source>
</evidence>
<comment type="caution">
    <text evidence="5">The sequence shown here is derived from an EMBL/GenBank/DDBJ whole genome shotgun (WGS) entry which is preliminary data.</text>
</comment>
<evidence type="ECO:0000256" key="1">
    <source>
        <dbReference type="ARBA" id="ARBA00010062"/>
    </source>
</evidence>
<dbReference type="InterPro" id="IPR028081">
    <property type="entry name" value="Leu-bd"/>
</dbReference>
<evidence type="ECO:0000313" key="5">
    <source>
        <dbReference type="EMBL" id="KAA0972165.1"/>
    </source>
</evidence>
<sequence>MERWIKAQQRLPGPDRFAERFVARHSQAKAEQFYKESEMTHSIASRGKTWRNALLALVLPFTASALALPAQAQEEEIIIGAATSFSGWMAAFDTNPTRAAELAVAEINEKGGVLGKKLKLVHIDTKTDPAETARAAQALVSQGAKMIMIACDFDLGAPAALIAQQAGVIAISSCGGDDKLGDLTIGNNVFSMATEADGTGRMLADWAFRKQGYKTAYVLLDTFIQYDRSLCAGFVERWTELAGADALVLQDEFKNADVTVASQISRLQALPEEPDVMMLCSVPPGLASAIRQYRSAGINIPILAGTGGDSSSWYSAVPGLSNYFYLSNSADAGVEDPRPRNREFFQRYEEAHGELPASGQGITGYAVVEGWARAAEKAGSLETDAVRTAMESFDNEELAVGPTSFSAEMHSNDERPMLMMATTDGKAEALGYYDMKTGEYLTFE</sequence>
<dbReference type="InterPro" id="IPR028082">
    <property type="entry name" value="Peripla_BP_I"/>
</dbReference>
<keyword evidence="6" id="KW-1185">Reference proteome</keyword>
<reference evidence="5 6" key="1">
    <citation type="submission" date="2019-08" db="EMBL/GenBank/DDBJ databases">
        <title>Aureimonas fodiniaquatilis sp. nov., isolated from a coal mine wastewater.</title>
        <authorList>
            <person name="Kim W."/>
        </authorList>
    </citation>
    <scope>NUCLEOTIDE SEQUENCE [LARGE SCALE GENOMIC DNA]</scope>
    <source>
        <strain evidence="5 6">CAU 1482</strain>
    </source>
</reference>
<dbReference type="OrthoDB" id="9791590at2"/>
<proteinExistence type="inferred from homology"/>
<dbReference type="PANTHER" id="PTHR30483:SF6">
    <property type="entry name" value="PERIPLASMIC BINDING PROTEIN OF ABC TRANSPORTER FOR NATURAL AMINO ACIDS"/>
    <property type="match status" value="1"/>
</dbReference>
<organism evidence="5 6">
    <name type="scientific">Aureimonas fodinaquatilis</name>
    <dbReference type="NCBI Taxonomy" id="2565783"/>
    <lineage>
        <taxon>Bacteria</taxon>
        <taxon>Pseudomonadati</taxon>
        <taxon>Pseudomonadota</taxon>
        <taxon>Alphaproteobacteria</taxon>
        <taxon>Hyphomicrobiales</taxon>
        <taxon>Aurantimonadaceae</taxon>
        <taxon>Aureimonas</taxon>
    </lineage>
</organism>
<keyword evidence="3" id="KW-0029">Amino-acid transport</keyword>
<dbReference type="PANTHER" id="PTHR30483">
    <property type="entry name" value="LEUCINE-SPECIFIC-BINDING PROTEIN"/>
    <property type="match status" value="1"/>
</dbReference>
<gene>
    <name evidence="5" type="ORF">FPY71_03355</name>
</gene>
<accession>A0A5B0E214</accession>
<evidence type="ECO:0000256" key="2">
    <source>
        <dbReference type="ARBA" id="ARBA00022729"/>
    </source>
</evidence>
<comment type="similarity">
    <text evidence="1">Belongs to the leucine-binding protein family.</text>
</comment>
<evidence type="ECO:0000259" key="4">
    <source>
        <dbReference type="Pfam" id="PF13458"/>
    </source>
</evidence>
<dbReference type="AlphaFoldDB" id="A0A5B0E214"/>
<dbReference type="SUPFAM" id="SSF53822">
    <property type="entry name" value="Periplasmic binding protein-like I"/>
    <property type="match status" value="1"/>
</dbReference>
<dbReference type="InterPro" id="IPR051010">
    <property type="entry name" value="BCAA_transport"/>
</dbReference>
<protein>
    <submittedName>
        <fullName evidence="5">ABC transporter substrate-binding protein</fullName>
    </submittedName>
</protein>
<evidence type="ECO:0000256" key="3">
    <source>
        <dbReference type="ARBA" id="ARBA00022970"/>
    </source>
</evidence>
<dbReference type="Pfam" id="PF13458">
    <property type="entry name" value="Peripla_BP_6"/>
    <property type="match status" value="1"/>
</dbReference>
<keyword evidence="2" id="KW-0732">Signal</keyword>
<feature type="domain" description="Leucine-binding protein" evidence="4">
    <location>
        <begin position="77"/>
        <end position="425"/>
    </location>
</feature>
<keyword evidence="3" id="KW-0813">Transport</keyword>
<dbReference type="GO" id="GO:0006865">
    <property type="term" value="P:amino acid transport"/>
    <property type="evidence" value="ECO:0007669"/>
    <property type="project" value="UniProtKB-KW"/>
</dbReference>
<dbReference type="Gene3D" id="3.40.50.2300">
    <property type="match status" value="2"/>
</dbReference>
<dbReference type="Proteomes" id="UP000324738">
    <property type="component" value="Unassembled WGS sequence"/>
</dbReference>
<name>A0A5B0E214_9HYPH</name>
<dbReference type="EMBL" id="VTWH01000001">
    <property type="protein sequence ID" value="KAA0972165.1"/>
    <property type="molecule type" value="Genomic_DNA"/>
</dbReference>